<accession>A0ABV8PS17</accession>
<evidence type="ECO:0000313" key="1">
    <source>
        <dbReference type="EMBL" id="MFC4230822.1"/>
    </source>
</evidence>
<name>A0ABV8PS17_9BACT</name>
<sequence length="108" mass="12735">MEKQWYSARTVYEVLVSSGKKGYHLYEDRIIVLQALSIDNAIEEAEKEAKIYAQKAGCKYLDFVSVFHLFENNIMDKSEVYSLMRDSKLSEDKYLDKFFDTGKERTKR</sequence>
<dbReference type="Proteomes" id="UP001595906">
    <property type="component" value="Unassembled WGS sequence"/>
</dbReference>
<reference evidence="2" key="1">
    <citation type="journal article" date="2019" name="Int. J. Syst. Evol. Microbiol.">
        <title>The Global Catalogue of Microorganisms (GCM) 10K type strain sequencing project: providing services to taxonomists for standard genome sequencing and annotation.</title>
        <authorList>
            <consortium name="The Broad Institute Genomics Platform"/>
            <consortium name="The Broad Institute Genome Sequencing Center for Infectious Disease"/>
            <person name="Wu L."/>
            <person name="Ma J."/>
        </authorList>
    </citation>
    <scope>NUCLEOTIDE SEQUENCE [LARGE SCALE GENOMIC DNA]</scope>
    <source>
        <strain evidence="2">CECT 8010</strain>
    </source>
</reference>
<comment type="caution">
    <text evidence="1">The sequence shown here is derived from an EMBL/GenBank/DDBJ whole genome shotgun (WGS) entry which is preliminary data.</text>
</comment>
<organism evidence="1 2">
    <name type="scientific">Parasediminibacterium paludis</name>
    <dbReference type="NCBI Taxonomy" id="908966"/>
    <lineage>
        <taxon>Bacteria</taxon>
        <taxon>Pseudomonadati</taxon>
        <taxon>Bacteroidota</taxon>
        <taxon>Chitinophagia</taxon>
        <taxon>Chitinophagales</taxon>
        <taxon>Chitinophagaceae</taxon>
        <taxon>Parasediminibacterium</taxon>
    </lineage>
</organism>
<keyword evidence="2" id="KW-1185">Reference proteome</keyword>
<dbReference type="RefSeq" id="WP_379012207.1">
    <property type="nucleotide sequence ID" value="NZ_JBHSDC010000002.1"/>
</dbReference>
<proteinExistence type="predicted"/>
<evidence type="ECO:0000313" key="2">
    <source>
        <dbReference type="Proteomes" id="UP001595906"/>
    </source>
</evidence>
<dbReference type="EMBL" id="JBHSDC010000002">
    <property type="protein sequence ID" value="MFC4230822.1"/>
    <property type="molecule type" value="Genomic_DNA"/>
</dbReference>
<gene>
    <name evidence="1" type="ORF">ACFOW1_02895</name>
</gene>
<protein>
    <submittedName>
        <fullName evidence="1">DUF4288 domain-containing protein</fullName>
    </submittedName>
</protein>